<feature type="region of interest" description="Disordered" evidence="5">
    <location>
        <begin position="1"/>
        <end position="61"/>
    </location>
</feature>
<dbReference type="PROSITE" id="PS00478">
    <property type="entry name" value="LIM_DOMAIN_1"/>
    <property type="match status" value="1"/>
</dbReference>
<evidence type="ECO:0000256" key="2">
    <source>
        <dbReference type="ARBA" id="ARBA00022833"/>
    </source>
</evidence>
<feature type="compositionally biased region" description="Basic residues" evidence="5">
    <location>
        <begin position="299"/>
        <end position="338"/>
    </location>
</feature>
<gene>
    <name evidence="7" type="ORF">BOX15_Mlig030971g1</name>
</gene>
<proteinExistence type="predicted"/>
<evidence type="ECO:0000256" key="1">
    <source>
        <dbReference type="ARBA" id="ARBA00022723"/>
    </source>
</evidence>
<keyword evidence="1 4" id="KW-0479">Metal-binding</keyword>
<sequence length="419" mass="46727">MAAPMAGWPQQPPLQPPQMQQQLPPPQIPQQPPPQIPQQLPPPQIPQQQPPQQQQRQQQQQQQAMVVWGSAGVNIASTRLGSLNSGSRCHFCKDLISGDQFIRTDLMACHIECFRCCICCSVMLGLRAFRLGNRICCQRCFRVLTICAHCGGPIINGKSWVELHGKAYHPHHLYCSVTACGAVLKFEPGFTLDERRQPLCPAHHPQAAACAVCGTQIVGEAIQLTDRCNTTLRHPECFMCSLCGCLLSWEFVIDQFGRPMCSEHIDMGRAFERIILKRQLAAQGAKQPAKEASKEGGKPNKKRKRRRKGRRSRRKKRRPRRRRKRRRRRRKRRRRPRGGHNAQVQNSADWCSWSTWSSSASDWTTGTGSIGGGGGHHAATSDSQLRAANTAELLSQLSAGGSASSSGWVTTSQTETAQR</sequence>
<feature type="compositionally biased region" description="Low complexity" evidence="5">
    <location>
        <begin position="397"/>
        <end position="407"/>
    </location>
</feature>
<evidence type="ECO:0000256" key="4">
    <source>
        <dbReference type="PROSITE-ProRule" id="PRU00125"/>
    </source>
</evidence>
<dbReference type="InterPro" id="IPR017351">
    <property type="entry name" value="PINCH-1-4-like"/>
</dbReference>
<feature type="region of interest" description="Disordered" evidence="5">
    <location>
        <begin position="364"/>
        <end position="384"/>
    </location>
</feature>
<keyword evidence="3 4" id="KW-0440">LIM domain</keyword>
<dbReference type="AlphaFoldDB" id="A0A267FH13"/>
<dbReference type="EMBL" id="NIVC01001097">
    <property type="protein sequence ID" value="PAA72359.1"/>
    <property type="molecule type" value="Genomic_DNA"/>
</dbReference>
<evidence type="ECO:0000313" key="7">
    <source>
        <dbReference type="EMBL" id="PAA72359.1"/>
    </source>
</evidence>
<feature type="compositionally biased region" description="Basic and acidic residues" evidence="5">
    <location>
        <begin position="288"/>
        <end position="298"/>
    </location>
</feature>
<organism evidence="7 8">
    <name type="scientific">Macrostomum lignano</name>
    <dbReference type="NCBI Taxonomy" id="282301"/>
    <lineage>
        <taxon>Eukaryota</taxon>
        <taxon>Metazoa</taxon>
        <taxon>Spiralia</taxon>
        <taxon>Lophotrochozoa</taxon>
        <taxon>Platyhelminthes</taxon>
        <taxon>Rhabditophora</taxon>
        <taxon>Macrostomorpha</taxon>
        <taxon>Macrostomida</taxon>
        <taxon>Macrostomidae</taxon>
        <taxon>Macrostomum</taxon>
    </lineage>
</organism>
<dbReference type="InterPro" id="IPR001781">
    <property type="entry name" value="Znf_LIM"/>
</dbReference>
<evidence type="ECO:0000259" key="6">
    <source>
        <dbReference type="PROSITE" id="PS50023"/>
    </source>
</evidence>
<accession>A0A267FH13</accession>
<dbReference type="CDD" id="cd08368">
    <property type="entry name" value="LIM"/>
    <property type="match status" value="3"/>
</dbReference>
<dbReference type="PANTHER" id="PTHR24210:SF14">
    <property type="entry name" value="LIM ZINC-BINDING DOMAIN-CONTAINING PROTEIN"/>
    <property type="match status" value="1"/>
</dbReference>
<feature type="compositionally biased region" description="Pro residues" evidence="5">
    <location>
        <begin position="23"/>
        <end position="49"/>
    </location>
</feature>
<reference evidence="7 8" key="1">
    <citation type="submission" date="2017-06" db="EMBL/GenBank/DDBJ databases">
        <title>A platform for efficient transgenesis in Macrostomum lignano, a flatworm model organism for stem cell research.</title>
        <authorList>
            <person name="Berezikov E."/>
        </authorList>
    </citation>
    <scope>NUCLEOTIDE SEQUENCE [LARGE SCALE GENOMIC DNA]</scope>
    <source>
        <strain evidence="7">DV1</strain>
        <tissue evidence="7">Whole organism</tissue>
    </source>
</reference>
<protein>
    <recommendedName>
        <fullName evidence="6">LIM zinc-binding domain-containing protein</fullName>
    </recommendedName>
</protein>
<keyword evidence="8" id="KW-1185">Reference proteome</keyword>
<dbReference type="PANTHER" id="PTHR24210">
    <property type="entry name" value="LIM DOMAIN-CONTAINING PROTEIN"/>
    <property type="match status" value="1"/>
</dbReference>
<dbReference type="Pfam" id="PF00412">
    <property type="entry name" value="LIM"/>
    <property type="match status" value="1"/>
</dbReference>
<feature type="domain" description="LIM zinc-binding" evidence="6">
    <location>
        <begin position="87"/>
        <end position="147"/>
    </location>
</feature>
<feature type="compositionally biased region" description="Low complexity" evidence="5">
    <location>
        <begin position="50"/>
        <end position="61"/>
    </location>
</feature>
<feature type="compositionally biased region" description="Polar residues" evidence="5">
    <location>
        <begin position="408"/>
        <end position="419"/>
    </location>
</feature>
<feature type="domain" description="LIM zinc-binding" evidence="6">
    <location>
        <begin position="208"/>
        <end position="273"/>
    </location>
</feature>
<dbReference type="STRING" id="282301.A0A267FH13"/>
<keyword evidence="2 4" id="KW-0862">Zinc</keyword>
<dbReference type="GO" id="GO:0046872">
    <property type="term" value="F:metal ion binding"/>
    <property type="evidence" value="ECO:0007669"/>
    <property type="project" value="UniProtKB-KW"/>
</dbReference>
<feature type="region of interest" description="Disordered" evidence="5">
    <location>
        <begin position="397"/>
        <end position="419"/>
    </location>
</feature>
<dbReference type="Gene3D" id="2.10.110.10">
    <property type="entry name" value="Cysteine Rich Protein"/>
    <property type="match status" value="3"/>
</dbReference>
<evidence type="ECO:0000313" key="8">
    <source>
        <dbReference type="Proteomes" id="UP000215902"/>
    </source>
</evidence>
<dbReference type="PROSITE" id="PS50023">
    <property type="entry name" value="LIM_DOMAIN_2"/>
    <property type="match status" value="2"/>
</dbReference>
<comment type="caution">
    <text evidence="7">The sequence shown here is derived from an EMBL/GenBank/DDBJ whole genome shotgun (WGS) entry which is preliminary data.</text>
</comment>
<dbReference type="Proteomes" id="UP000215902">
    <property type="component" value="Unassembled WGS sequence"/>
</dbReference>
<name>A0A267FH13_9PLAT</name>
<dbReference type="SMART" id="SM00132">
    <property type="entry name" value="LIM"/>
    <property type="match status" value="3"/>
</dbReference>
<evidence type="ECO:0000256" key="5">
    <source>
        <dbReference type="SAM" id="MobiDB-lite"/>
    </source>
</evidence>
<evidence type="ECO:0000256" key="3">
    <source>
        <dbReference type="ARBA" id="ARBA00023038"/>
    </source>
</evidence>
<feature type="region of interest" description="Disordered" evidence="5">
    <location>
        <begin position="282"/>
        <end position="348"/>
    </location>
</feature>